<sequence>MAIRVPSAVIPYARTPGAWAQPLPVPATTTAAVVDTTAVTAAIAFLVAALIGSSPWGVGGLGGVRRCQEASRRVWTPIGRGLDYALQRLVGLRWGQQIGG</sequence>
<name>A0A918EEL9_9PSEU</name>
<keyword evidence="2" id="KW-1185">Reference proteome</keyword>
<accession>A0A918EEL9</accession>
<evidence type="ECO:0000313" key="2">
    <source>
        <dbReference type="Proteomes" id="UP000639606"/>
    </source>
</evidence>
<proteinExistence type="predicted"/>
<comment type="caution">
    <text evidence="1">The sequence shown here is derived from an EMBL/GenBank/DDBJ whole genome shotgun (WGS) entry which is preliminary data.</text>
</comment>
<evidence type="ECO:0000313" key="1">
    <source>
        <dbReference type="EMBL" id="GGP66592.1"/>
    </source>
</evidence>
<reference evidence="1" key="2">
    <citation type="submission" date="2020-09" db="EMBL/GenBank/DDBJ databases">
        <authorList>
            <person name="Sun Q."/>
            <person name="Ohkuma M."/>
        </authorList>
    </citation>
    <scope>NUCLEOTIDE SEQUENCE</scope>
    <source>
        <strain evidence="1">JCM 3313</strain>
    </source>
</reference>
<dbReference type="EMBL" id="BMRG01000009">
    <property type="protein sequence ID" value="GGP66592.1"/>
    <property type="molecule type" value="Genomic_DNA"/>
</dbReference>
<dbReference type="Proteomes" id="UP000639606">
    <property type="component" value="Unassembled WGS sequence"/>
</dbReference>
<protein>
    <submittedName>
        <fullName evidence="1">Uncharacterized protein</fullName>
    </submittedName>
</protein>
<gene>
    <name evidence="1" type="ORF">GCM10010185_44170</name>
</gene>
<dbReference type="AlphaFoldDB" id="A0A918EEL9"/>
<organism evidence="1 2">
    <name type="scientific">Saccharothrix coeruleofusca</name>
    <dbReference type="NCBI Taxonomy" id="33919"/>
    <lineage>
        <taxon>Bacteria</taxon>
        <taxon>Bacillati</taxon>
        <taxon>Actinomycetota</taxon>
        <taxon>Actinomycetes</taxon>
        <taxon>Pseudonocardiales</taxon>
        <taxon>Pseudonocardiaceae</taxon>
        <taxon>Saccharothrix</taxon>
    </lineage>
</organism>
<reference evidence="1" key="1">
    <citation type="journal article" date="2014" name="Int. J. Syst. Evol. Microbiol.">
        <title>Complete genome sequence of Corynebacterium casei LMG S-19264T (=DSM 44701T), isolated from a smear-ripened cheese.</title>
        <authorList>
            <consortium name="US DOE Joint Genome Institute (JGI-PGF)"/>
            <person name="Walter F."/>
            <person name="Albersmeier A."/>
            <person name="Kalinowski J."/>
            <person name="Ruckert C."/>
        </authorList>
    </citation>
    <scope>NUCLEOTIDE SEQUENCE</scope>
    <source>
        <strain evidence="1">JCM 3313</strain>
    </source>
</reference>